<sequence>MGRFAGHLQRLIQVAVILLDVAGADAFRHHPILAIAQFAAEDDGAQVLAVQSRLLIGGQVGIVHRDAQHAADFFCTRLEQAGFGPMTGGGALGGRAALGEGAAFAAHHMNTAIVGSLHQGLADPAQDRRAVLPAPGETGLEHIVGQVQGRGAGEGGRDIPRRRLTLSLGGHPRPVRSGLDRRRRLTPGAGKELAFIHLSHAVTSRVSVGFARFDPTAAHFPVRKRPLRPQRARPRKTVTEMIESAAKAKRPVTNEG</sequence>
<gene>
    <name evidence="1" type="ORF">MECH1_V1_0274</name>
</gene>
<evidence type="ECO:0008006" key="3">
    <source>
        <dbReference type="Google" id="ProtNLM"/>
    </source>
</evidence>
<proteinExistence type="predicted"/>
<reference evidence="1 2" key="1">
    <citation type="submission" date="2024-04" db="EMBL/GenBank/DDBJ databases">
        <authorList>
            <person name="Cremers G."/>
        </authorList>
    </citation>
    <scope>NUCLEOTIDE SEQUENCE [LARGE SCALE GENOMIC DNA]</scope>
    <source>
        <strain evidence="1">MeCH1-AG</strain>
    </source>
</reference>
<evidence type="ECO:0000313" key="2">
    <source>
        <dbReference type="Proteomes" id="UP001497493"/>
    </source>
</evidence>
<keyword evidence="2" id="KW-1185">Reference proteome</keyword>
<protein>
    <recommendedName>
        <fullName evidence="3">Secreted protein</fullName>
    </recommendedName>
</protein>
<organism evidence="1 2">
    <name type="scientific">Candidatus Methylocalor cossyra</name>
    <dbReference type="NCBI Taxonomy" id="3108543"/>
    <lineage>
        <taxon>Bacteria</taxon>
        <taxon>Pseudomonadati</taxon>
        <taxon>Pseudomonadota</taxon>
        <taxon>Gammaproteobacteria</taxon>
        <taxon>Methylococcales</taxon>
        <taxon>Methylococcaceae</taxon>
        <taxon>Candidatus Methylocalor</taxon>
    </lineage>
</organism>
<dbReference type="EMBL" id="OZ026884">
    <property type="protein sequence ID" value="CAL1239050.1"/>
    <property type="molecule type" value="Genomic_DNA"/>
</dbReference>
<dbReference type="Proteomes" id="UP001497493">
    <property type="component" value="Chromosome"/>
</dbReference>
<evidence type="ECO:0000313" key="1">
    <source>
        <dbReference type="EMBL" id="CAL1239050.1"/>
    </source>
</evidence>
<accession>A0ABP1C527</accession>
<name>A0ABP1C527_9GAMM</name>